<feature type="transmembrane region" description="Helical" evidence="1">
    <location>
        <begin position="25"/>
        <end position="44"/>
    </location>
</feature>
<dbReference type="AlphaFoldDB" id="A0A023G4Q4"/>
<feature type="transmembrane region" description="Helical" evidence="1">
    <location>
        <begin position="50"/>
        <end position="68"/>
    </location>
</feature>
<feature type="non-terminal residue" evidence="2">
    <location>
        <position position="1"/>
    </location>
</feature>
<reference evidence="2" key="1">
    <citation type="submission" date="2014-03" db="EMBL/GenBank/DDBJ databases">
        <title>The sialotranscriptome of Amblyomma triste, Amblyomma parvum and Amblyomma cajennense ticks, uncovered by 454-based RNA-seq.</title>
        <authorList>
            <person name="Garcia G.R."/>
            <person name="Gardinassi L.G."/>
            <person name="Ribeiro J.M."/>
            <person name="Anatriello E."/>
            <person name="Ferreira B.R."/>
            <person name="Moreira H.N."/>
            <person name="Mafra C."/>
            <person name="Olegario M.M."/>
            <person name="Szabo P.J."/>
            <person name="Miranda-Santos I.K."/>
            <person name="Maruyama S.R."/>
        </authorList>
    </citation>
    <scope>NUCLEOTIDE SEQUENCE</scope>
    <source>
        <strain evidence="2">Mato Grasso do Sul</strain>
        <tissue evidence="2">Salivary glands</tissue>
    </source>
</reference>
<keyword evidence="1" id="KW-0472">Membrane</keyword>
<evidence type="ECO:0000313" key="2">
    <source>
        <dbReference type="EMBL" id="JAC27853.1"/>
    </source>
</evidence>
<keyword evidence="1" id="KW-0812">Transmembrane</keyword>
<sequence>TVCGPFLHRLWFKFIFRRLFINDQLRLLLLFWFLPTLRGCFAVLKQVMWPMLIAVFLLALAAATEAAGGGPGWANHMHCESRCNPLDNVPHCPAGCKCYRNRNAPLRGECLDPKHPLPLGFDDPSIAPPLPPPRRH</sequence>
<dbReference type="EMBL" id="GBBM01007565">
    <property type="protein sequence ID" value="JAC27853.1"/>
    <property type="molecule type" value="mRNA"/>
</dbReference>
<name>A0A023G4Q4_AMBTT</name>
<organism evidence="2">
    <name type="scientific">Amblyomma triste</name>
    <name type="common">Neotropical tick</name>
    <dbReference type="NCBI Taxonomy" id="251400"/>
    <lineage>
        <taxon>Eukaryota</taxon>
        <taxon>Metazoa</taxon>
        <taxon>Ecdysozoa</taxon>
        <taxon>Arthropoda</taxon>
        <taxon>Chelicerata</taxon>
        <taxon>Arachnida</taxon>
        <taxon>Acari</taxon>
        <taxon>Parasitiformes</taxon>
        <taxon>Ixodida</taxon>
        <taxon>Ixodoidea</taxon>
        <taxon>Ixodidae</taxon>
        <taxon>Amblyomminae</taxon>
        <taxon>Amblyomma</taxon>
    </lineage>
</organism>
<evidence type="ECO:0000256" key="1">
    <source>
        <dbReference type="SAM" id="Phobius"/>
    </source>
</evidence>
<keyword evidence="1" id="KW-1133">Transmembrane helix</keyword>
<proteinExistence type="evidence at transcript level"/>
<protein>
    <submittedName>
        <fullName evidence="2">Uncharacterized protein</fullName>
    </submittedName>
</protein>
<accession>A0A023G4Q4</accession>